<dbReference type="AlphaFoldDB" id="A0A062USA2"/>
<sequence>MSETFVFRHRVATEEDIPAIVDLMKASIAENMKAFLSAEEIAAAQESMGLDRSLINDGTYFVIETDVDGATVMAACGGWGKRRTLYGGDQTAGRDDSLADPAIHAARIRAMYTHPGWTRRGIGSLLLDLGEGAAREAGFKTIELGSTVPGYPLYLARGYEPYHTEEQVASNGQVKTVIHMRKTL</sequence>
<dbReference type="STRING" id="1280947.HY30_11595"/>
<dbReference type="InterPro" id="IPR000182">
    <property type="entry name" value="GNAT_dom"/>
</dbReference>
<dbReference type="InterPro" id="IPR016181">
    <property type="entry name" value="Acyl_CoA_acyltransferase"/>
</dbReference>
<dbReference type="Pfam" id="PF13508">
    <property type="entry name" value="Acetyltransf_7"/>
    <property type="match status" value="1"/>
</dbReference>
<accession>A0A062USA2</accession>
<dbReference type="OrthoDB" id="118465at2"/>
<dbReference type="PANTHER" id="PTHR43877">
    <property type="entry name" value="AMINOALKYLPHOSPHONATE N-ACETYLTRANSFERASE-RELATED-RELATED"/>
    <property type="match status" value="1"/>
</dbReference>
<dbReference type="EMBL" id="AWFG01000002">
    <property type="protein sequence ID" value="KCZ60609.1"/>
    <property type="molecule type" value="Genomic_DNA"/>
</dbReference>
<organism evidence="4 5">
    <name type="scientific">Hyphomonas chukchiensis</name>
    <dbReference type="NCBI Taxonomy" id="1280947"/>
    <lineage>
        <taxon>Bacteria</taxon>
        <taxon>Pseudomonadati</taxon>
        <taxon>Pseudomonadota</taxon>
        <taxon>Alphaproteobacteria</taxon>
        <taxon>Hyphomonadales</taxon>
        <taxon>Hyphomonadaceae</taxon>
        <taxon>Hyphomonas</taxon>
    </lineage>
</organism>
<dbReference type="InterPro" id="IPR050832">
    <property type="entry name" value="Bact_Acetyltransf"/>
</dbReference>
<reference evidence="4 5" key="1">
    <citation type="journal article" date="2014" name="Antonie Van Leeuwenhoek">
        <title>Hyphomonas beringensis sp. nov. and Hyphomonas chukchiensis sp. nov., isolated from surface seawater of the Bering Sea and Chukchi Sea.</title>
        <authorList>
            <person name="Li C."/>
            <person name="Lai Q."/>
            <person name="Li G."/>
            <person name="Dong C."/>
            <person name="Wang J."/>
            <person name="Liao Y."/>
            <person name="Shao Z."/>
        </authorList>
    </citation>
    <scope>NUCLEOTIDE SEQUENCE [LARGE SCALE GENOMIC DNA]</scope>
    <source>
        <strain evidence="4 5">BH-BN04-4</strain>
    </source>
</reference>
<feature type="domain" description="N-acetyltransferase" evidence="3">
    <location>
        <begin position="7"/>
        <end position="184"/>
    </location>
</feature>
<dbReference type="RefSeq" id="WP_034737042.1">
    <property type="nucleotide sequence ID" value="NZ_AWFG01000002.1"/>
</dbReference>
<proteinExistence type="predicted"/>
<dbReference type="Proteomes" id="UP000027190">
    <property type="component" value="Unassembled WGS sequence"/>
</dbReference>
<dbReference type="GO" id="GO:0016747">
    <property type="term" value="F:acyltransferase activity, transferring groups other than amino-acyl groups"/>
    <property type="evidence" value="ECO:0007669"/>
    <property type="project" value="InterPro"/>
</dbReference>
<evidence type="ECO:0000313" key="4">
    <source>
        <dbReference type="EMBL" id="KCZ60609.1"/>
    </source>
</evidence>
<evidence type="ECO:0000256" key="2">
    <source>
        <dbReference type="ARBA" id="ARBA00023315"/>
    </source>
</evidence>
<dbReference type="Gene3D" id="3.40.630.30">
    <property type="match status" value="1"/>
</dbReference>
<evidence type="ECO:0000259" key="3">
    <source>
        <dbReference type="PROSITE" id="PS51186"/>
    </source>
</evidence>
<keyword evidence="5" id="KW-1185">Reference proteome</keyword>
<gene>
    <name evidence="4" type="ORF">HY30_11595</name>
</gene>
<dbReference type="PATRIC" id="fig|1280947.3.peg.648"/>
<keyword evidence="1" id="KW-0808">Transferase</keyword>
<name>A0A062USA2_9PROT</name>
<evidence type="ECO:0000313" key="5">
    <source>
        <dbReference type="Proteomes" id="UP000027190"/>
    </source>
</evidence>
<evidence type="ECO:0000256" key="1">
    <source>
        <dbReference type="ARBA" id="ARBA00022679"/>
    </source>
</evidence>
<dbReference type="PANTHER" id="PTHR43877:SF1">
    <property type="entry name" value="ACETYLTRANSFERASE"/>
    <property type="match status" value="1"/>
</dbReference>
<keyword evidence="2" id="KW-0012">Acyltransferase</keyword>
<comment type="caution">
    <text evidence="4">The sequence shown here is derived from an EMBL/GenBank/DDBJ whole genome shotgun (WGS) entry which is preliminary data.</text>
</comment>
<dbReference type="PROSITE" id="PS51186">
    <property type="entry name" value="GNAT"/>
    <property type="match status" value="1"/>
</dbReference>
<protein>
    <recommendedName>
        <fullName evidence="3">N-acetyltransferase domain-containing protein</fullName>
    </recommendedName>
</protein>
<dbReference type="SUPFAM" id="SSF55729">
    <property type="entry name" value="Acyl-CoA N-acyltransferases (Nat)"/>
    <property type="match status" value="1"/>
</dbReference>
<dbReference type="CDD" id="cd04301">
    <property type="entry name" value="NAT_SF"/>
    <property type="match status" value="1"/>
</dbReference>
<dbReference type="eggNOG" id="COG0454">
    <property type="taxonomic scope" value="Bacteria"/>
</dbReference>